<name>A0A2N3LEB5_9BACI</name>
<dbReference type="InterPro" id="IPR019700">
    <property type="entry name" value="Sigma-G_inhibitor_Gin"/>
</dbReference>
<evidence type="ECO:0000313" key="2">
    <source>
        <dbReference type="Proteomes" id="UP000233440"/>
    </source>
</evidence>
<keyword evidence="2" id="KW-1185">Reference proteome</keyword>
<gene>
    <name evidence="1" type="ORF">CWO92_21870</name>
</gene>
<dbReference type="OrthoDB" id="2886653at2"/>
<dbReference type="RefSeq" id="WP_101356327.1">
    <property type="nucleotide sequence ID" value="NZ_PIQO01000025.1"/>
</dbReference>
<reference evidence="1 2" key="1">
    <citation type="submission" date="2017-11" db="EMBL/GenBank/DDBJ databases">
        <title>Bacillus camelliae sp. nov., isolated from pu'er tea.</title>
        <authorList>
            <person name="Niu L."/>
        </authorList>
    </citation>
    <scope>NUCLEOTIDE SEQUENCE [LARGE SCALE GENOMIC DNA]</scope>
    <source>
        <strain evidence="1 2">7578-1</strain>
    </source>
</reference>
<proteinExistence type="predicted"/>
<dbReference type="AlphaFoldDB" id="A0A2N3LEB5"/>
<sequence length="67" mass="7842">MSSSMMGKKIGETCIVCEQQKETGIHLYTSFICEDCEKDMVLTDTNDPKYKYYIERLKMVTYKQNIS</sequence>
<evidence type="ECO:0000313" key="1">
    <source>
        <dbReference type="EMBL" id="PKR82958.1"/>
    </source>
</evidence>
<accession>A0A2N3LEB5</accession>
<comment type="caution">
    <text evidence="1">The sequence shown here is derived from an EMBL/GenBank/DDBJ whole genome shotgun (WGS) entry which is preliminary data.</text>
</comment>
<organism evidence="1 2">
    <name type="scientific">Heyndrickxia camelliae</name>
    <dbReference type="NCBI Taxonomy" id="1707093"/>
    <lineage>
        <taxon>Bacteria</taxon>
        <taxon>Bacillati</taxon>
        <taxon>Bacillota</taxon>
        <taxon>Bacilli</taxon>
        <taxon>Bacillales</taxon>
        <taxon>Bacillaceae</taxon>
        <taxon>Heyndrickxia</taxon>
    </lineage>
</organism>
<dbReference type="Pfam" id="PF10764">
    <property type="entry name" value="Gin"/>
    <property type="match status" value="1"/>
</dbReference>
<protein>
    <submittedName>
        <fullName evidence="1">Sigma factor G inhibitor Gin</fullName>
    </submittedName>
</protein>
<dbReference type="EMBL" id="PIQO01000025">
    <property type="protein sequence ID" value="PKR82958.1"/>
    <property type="molecule type" value="Genomic_DNA"/>
</dbReference>
<dbReference type="Proteomes" id="UP000233440">
    <property type="component" value="Unassembled WGS sequence"/>
</dbReference>